<keyword evidence="1" id="KW-0472">Membrane</keyword>
<accession>A0A9D0ZSK4</accession>
<name>A0A9D0ZSK4_9FIRM</name>
<reference evidence="2" key="1">
    <citation type="submission" date="2020-10" db="EMBL/GenBank/DDBJ databases">
        <authorList>
            <person name="Gilroy R."/>
        </authorList>
    </citation>
    <scope>NUCLEOTIDE SEQUENCE</scope>
    <source>
        <strain evidence="2">CHK147-3167</strain>
    </source>
</reference>
<keyword evidence="1" id="KW-1133">Transmembrane helix</keyword>
<dbReference type="Proteomes" id="UP000886786">
    <property type="component" value="Unassembled WGS sequence"/>
</dbReference>
<feature type="transmembrane region" description="Helical" evidence="1">
    <location>
        <begin position="12"/>
        <end position="33"/>
    </location>
</feature>
<protein>
    <submittedName>
        <fullName evidence="2">Uncharacterized protein</fullName>
    </submittedName>
</protein>
<comment type="caution">
    <text evidence="2">The sequence shown here is derived from an EMBL/GenBank/DDBJ whole genome shotgun (WGS) entry which is preliminary data.</text>
</comment>
<dbReference type="AlphaFoldDB" id="A0A9D0ZSK4"/>
<gene>
    <name evidence="2" type="ORF">IAB27_08095</name>
</gene>
<sequence length="52" mass="5994">MRESKKSHKILIIVIALILVIGILSIIFGRSIYNNYLKNDDEMSFVYSDGVY</sequence>
<evidence type="ECO:0000313" key="3">
    <source>
        <dbReference type="Proteomes" id="UP000886786"/>
    </source>
</evidence>
<reference evidence="2" key="2">
    <citation type="journal article" date="2021" name="PeerJ">
        <title>Extensive microbial diversity within the chicken gut microbiome revealed by metagenomics and culture.</title>
        <authorList>
            <person name="Gilroy R."/>
            <person name="Ravi A."/>
            <person name="Getino M."/>
            <person name="Pursley I."/>
            <person name="Horton D.L."/>
            <person name="Alikhan N.F."/>
            <person name="Baker D."/>
            <person name="Gharbi K."/>
            <person name="Hall N."/>
            <person name="Watson M."/>
            <person name="Adriaenssens E.M."/>
            <person name="Foster-Nyarko E."/>
            <person name="Jarju S."/>
            <person name="Secka A."/>
            <person name="Antonio M."/>
            <person name="Oren A."/>
            <person name="Chaudhuri R.R."/>
            <person name="La Ragione R."/>
            <person name="Hildebrand F."/>
            <person name="Pallen M.J."/>
        </authorList>
    </citation>
    <scope>NUCLEOTIDE SEQUENCE</scope>
    <source>
        <strain evidence="2">CHK147-3167</strain>
    </source>
</reference>
<evidence type="ECO:0000256" key="1">
    <source>
        <dbReference type="SAM" id="Phobius"/>
    </source>
</evidence>
<proteinExistence type="predicted"/>
<keyword evidence="1" id="KW-0812">Transmembrane</keyword>
<evidence type="ECO:0000313" key="2">
    <source>
        <dbReference type="EMBL" id="HIQ91554.1"/>
    </source>
</evidence>
<organism evidence="2 3">
    <name type="scientific">Candidatus Coprosoma intestinipullorum</name>
    <dbReference type="NCBI Taxonomy" id="2840752"/>
    <lineage>
        <taxon>Bacteria</taxon>
        <taxon>Bacillati</taxon>
        <taxon>Bacillota</taxon>
        <taxon>Bacillota incertae sedis</taxon>
        <taxon>Candidatus Coprosoma</taxon>
    </lineage>
</organism>
<dbReference type="EMBL" id="DVFV01000138">
    <property type="protein sequence ID" value="HIQ91554.1"/>
    <property type="molecule type" value="Genomic_DNA"/>
</dbReference>